<dbReference type="EMBL" id="JDVG02000008">
    <property type="protein sequence ID" value="KFB74643.1"/>
    <property type="molecule type" value="Genomic_DNA"/>
</dbReference>
<accession>A0A080M0E3</accession>
<gene>
    <name evidence="1" type="ORF">AW09_000036</name>
</gene>
<reference evidence="1 2" key="1">
    <citation type="submission" date="2014-02" db="EMBL/GenBank/DDBJ databases">
        <title>Expanding our view of genomic diversity in Candidatus Accumulibacter clades.</title>
        <authorList>
            <person name="Skennerton C.T."/>
            <person name="Barr J.J."/>
            <person name="Slater F.R."/>
            <person name="Bond P.L."/>
            <person name="Tyson G.W."/>
        </authorList>
    </citation>
    <scope>NUCLEOTIDE SEQUENCE [LARGE SCALE GENOMIC DNA]</scope>
    <source>
        <strain evidence="2">BA-91</strain>
    </source>
</reference>
<evidence type="ECO:0000313" key="2">
    <source>
        <dbReference type="Proteomes" id="UP000020077"/>
    </source>
</evidence>
<evidence type="ECO:0000313" key="1">
    <source>
        <dbReference type="EMBL" id="KFB74643.1"/>
    </source>
</evidence>
<proteinExistence type="predicted"/>
<name>A0A080M0E3_9PROT</name>
<sequence>MCEYLLKGCFVVRGTPPLRLFDLLQSVVLFLQGTIRVRRQTMFECFTVC</sequence>
<dbReference type="Proteomes" id="UP000020077">
    <property type="component" value="Unassembled WGS sequence"/>
</dbReference>
<comment type="caution">
    <text evidence="1">The sequence shown here is derived from an EMBL/GenBank/DDBJ whole genome shotgun (WGS) entry which is preliminary data.</text>
</comment>
<organism evidence="1 2">
    <name type="scientific">Candidatus Accumulibacter phosphatis</name>
    <dbReference type="NCBI Taxonomy" id="327160"/>
    <lineage>
        <taxon>Bacteria</taxon>
        <taxon>Pseudomonadati</taxon>
        <taxon>Pseudomonadota</taxon>
        <taxon>Betaproteobacteria</taxon>
        <taxon>Candidatus Accumulibacter</taxon>
    </lineage>
</organism>
<dbReference type="AlphaFoldDB" id="A0A080M0E3"/>
<protein>
    <submittedName>
        <fullName evidence="1">Uncharacterized protein</fullName>
    </submittedName>
</protein>